<dbReference type="InterPro" id="IPR014942">
    <property type="entry name" value="AbiEii"/>
</dbReference>
<dbReference type="EMBL" id="BARU01026906">
    <property type="protein sequence ID" value="GAH68223.1"/>
    <property type="molecule type" value="Genomic_DNA"/>
</dbReference>
<protein>
    <recommendedName>
        <fullName evidence="2">Nucleotidyl transferase AbiEii/AbiGii toxin family protein</fullName>
    </recommendedName>
</protein>
<dbReference type="AlphaFoldDB" id="X1JEM9"/>
<accession>X1JEM9</accession>
<evidence type="ECO:0000313" key="1">
    <source>
        <dbReference type="EMBL" id="GAH68223.1"/>
    </source>
</evidence>
<evidence type="ECO:0008006" key="2">
    <source>
        <dbReference type="Google" id="ProtNLM"/>
    </source>
</evidence>
<feature type="non-terminal residue" evidence="1">
    <location>
        <position position="121"/>
    </location>
</feature>
<proteinExistence type="predicted"/>
<reference evidence="1" key="1">
    <citation type="journal article" date="2014" name="Front. Microbiol.">
        <title>High frequency of phylogenetically diverse reductive dehalogenase-homologous genes in deep subseafloor sedimentary metagenomes.</title>
        <authorList>
            <person name="Kawai M."/>
            <person name="Futagami T."/>
            <person name="Toyoda A."/>
            <person name="Takaki Y."/>
            <person name="Nishi S."/>
            <person name="Hori S."/>
            <person name="Arai W."/>
            <person name="Tsubouchi T."/>
            <person name="Morono Y."/>
            <person name="Uchiyama I."/>
            <person name="Ito T."/>
            <person name="Fujiyama A."/>
            <person name="Inagaki F."/>
            <person name="Takami H."/>
        </authorList>
    </citation>
    <scope>NUCLEOTIDE SEQUENCE</scope>
    <source>
        <strain evidence="1">Expedition CK06-06</strain>
    </source>
</reference>
<dbReference type="Gene3D" id="3.10.450.620">
    <property type="entry name" value="JHP933, nucleotidyltransferase-like core domain"/>
    <property type="match status" value="1"/>
</dbReference>
<dbReference type="Pfam" id="PF08843">
    <property type="entry name" value="AbiEii"/>
    <property type="match status" value="1"/>
</dbReference>
<gene>
    <name evidence="1" type="ORF">S03H2_43171</name>
</gene>
<sequence length="121" mass="14354">MREIALQVARESEGRERNVLREYLQNYLLLLMQKTKMNESLYFVGGTALRFLYGIRRYSEDLDFTAGHEWQKSKLELFKQKINRELKRAGYEFSISLRTEKTIQRMMVRFAGLLHELGLSG</sequence>
<organism evidence="1">
    <name type="scientific">marine sediment metagenome</name>
    <dbReference type="NCBI Taxonomy" id="412755"/>
    <lineage>
        <taxon>unclassified sequences</taxon>
        <taxon>metagenomes</taxon>
        <taxon>ecological metagenomes</taxon>
    </lineage>
</organism>
<name>X1JEM9_9ZZZZ</name>
<comment type="caution">
    <text evidence="1">The sequence shown here is derived from an EMBL/GenBank/DDBJ whole genome shotgun (WGS) entry which is preliminary data.</text>
</comment>